<evidence type="ECO:0000313" key="4">
    <source>
        <dbReference type="Proteomes" id="UP000186868"/>
    </source>
</evidence>
<dbReference type="InterPro" id="IPR050266">
    <property type="entry name" value="AB_hydrolase_sf"/>
</dbReference>
<dbReference type="PANTHER" id="PTHR43798:SF31">
    <property type="entry name" value="AB HYDROLASE SUPERFAMILY PROTEIN YCLE"/>
    <property type="match status" value="1"/>
</dbReference>
<accession>A0A1U7HR67</accession>
<dbReference type="SUPFAM" id="SSF53474">
    <property type="entry name" value="alpha/beta-Hydrolases"/>
    <property type="match status" value="1"/>
</dbReference>
<dbReference type="InterPro" id="IPR000073">
    <property type="entry name" value="AB_hydrolase_1"/>
</dbReference>
<feature type="domain" description="AB hydrolase-1" evidence="2">
    <location>
        <begin position="25"/>
        <end position="289"/>
    </location>
</feature>
<dbReference type="AlphaFoldDB" id="A0A1U7HR67"/>
<dbReference type="Proteomes" id="UP000186868">
    <property type="component" value="Unassembled WGS sequence"/>
</dbReference>
<reference evidence="3 4" key="1">
    <citation type="submission" date="2016-11" db="EMBL/GenBank/DDBJ databases">
        <title>Draft Genome Sequences of Nine Cyanobacterial Strains from Diverse Habitats.</title>
        <authorList>
            <person name="Zhu T."/>
            <person name="Hou S."/>
            <person name="Lu X."/>
            <person name="Hess W.R."/>
        </authorList>
    </citation>
    <scope>NUCLEOTIDE SEQUENCE [LARGE SCALE GENOMIC DNA]</scope>
    <source>
        <strain evidence="3 4">NIES-593</strain>
    </source>
</reference>
<dbReference type="RefSeq" id="WP_073598138.1">
    <property type="nucleotide sequence ID" value="NZ_MRCB01000002.1"/>
</dbReference>
<dbReference type="Gene3D" id="3.40.50.1820">
    <property type="entry name" value="alpha/beta hydrolase"/>
    <property type="match status" value="1"/>
</dbReference>
<comment type="caution">
    <text evidence="3">The sequence shown here is derived from an EMBL/GenBank/DDBJ whole genome shotgun (WGS) entry which is preliminary data.</text>
</comment>
<organism evidence="3 4">
    <name type="scientific">Hydrococcus rivularis NIES-593</name>
    <dbReference type="NCBI Taxonomy" id="1921803"/>
    <lineage>
        <taxon>Bacteria</taxon>
        <taxon>Bacillati</taxon>
        <taxon>Cyanobacteriota</taxon>
        <taxon>Cyanophyceae</taxon>
        <taxon>Pleurocapsales</taxon>
        <taxon>Hydrococcaceae</taxon>
        <taxon>Hydrococcus</taxon>
    </lineage>
</organism>
<gene>
    <name evidence="3" type="ORF">NIES593_02805</name>
</gene>
<name>A0A1U7HR67_9CYAN</name>
<dbReference type="STRING" id="1921803.NIES593_02805"/>
<dbReference type="OrthoDB" id="252464at2"/>
<sequence length="306" mass="34227">MPIIDIWGVPHAYELTPPTSSSDNPVLVFIHGWLLSRNYWKPLVERLSPDYQCLTYDLRGFGDSQPAAVEAHQKSCSNPQWSKLEEGDSKGYSCYSLAAYAQDLSILLEKLAIKKAWLIGHSLGGSIALWAADLCPEIVKGAICLNSGGGIYIKEEFERFRTAGQQLIQLRPRWLSSLPLIDLLFARMMVARPLARHWGRQRVIDFVRADGEAAIGSLLDTTTEAEVHLLPQLVSRLQQPVYFLAGNKDNVMEPKYVRHLASFHQLFTANEGNVIEIPNCGHLSMIEQPEIVGAKIVKILIEHSSK</sequence>
<keyword evidence="1 3" id="KW-0378">Hydrolase</keyword>
<evidence type="ECO:0000256" key="1">
    <source>
        <dbReference type="ARBA" id="ARBA00022801"/>
    </source>
</evidence>
<dbReference type="GO" id="GO:0016020">
    <property type="term" value="C:membrane"/>
    <property type="evidence" value="ECO:0007669"/>
    <property type="project" value="TreeGrafter"/>
</dbReference>
<keyword evidence="4" id="KW-1185">Reference proteome</keyword>
<evidence type="ECO:0000313" key="3">
    <source>
        <dbReference type="EMBL" id="OKH26025.1"/>
    </source>
</evidence>
<evidence type="ECO:0000259" key="2">
    <source>
        <dbReference type="Pfam" id="PF00561"/>
    </source>
</evidence>
<proteinExistence type="predicted"/>
<dbReference type="InterPro" id="IPR029058">
    <property type="entry name" value="AB_hydrolase_fold"/>
</dbReference>
<dbReference type="GO" id="GO:0016787">
    <property type="term" value="F:hydrolase activity"/>
    <property type="evidence" value="ECO:0007669"/>
    <property type="project" value="UniProtKB-KW"/>
</dbReference>
<dbReference type="PANTHER" id="PTHR43798">
    <property type="entry name" value="MONOACYLGLYCEROL LIPASE"/>
    <property type="match status" value="1"/>
</dbReference>
<dbReference type="EMBL" id="MRCB01000002">
    <property type="protein sequence ID" value="OKH26025.1"/>
    <property type="molecule type" value="Genomic_DNA"/>
</dbReference>
<protein>
    <submittedName>
        <fullName evidence="3">Alpha/beta hydrolase</fullName>
    </submittedName>
</protein>
<dbReference type="Pfam" id="PF00561">
    <property type="entry name" value="Abhydrolase_1"/>
    <property type="match status" value="1"/>
</dbReference>